<name>A0A4R6QC48_9FIRM</name>
<sequence>MIRIPGCYMAYIFTKNIAEKGMTYYELYPVMKIPLGFGMLAMAIRDLAETLKRVLRRIGE</sequence>
<keyword evidence="2" id="KW-1185">Reference proteome</keyword>
<dbReference type="AlphaFoldDB" id="A0A4R6QC48"/>
<protein>
    <submittedName>
        <fullName evidence="1">Uncharacterized protein</fullName>
    </submittedName>
</protein>
<evidence type="ECO:0000313" key="1">
    <source>
        <dbReference type="EMBL" id="TDP59830.1"/>
    </source>
</evidence>
<reference evidence="1 2" key="1">
    <citation type="submission" date="2019-03" db="EMBL/GenBank/DDBJ databases">
        <title>Genomic Encyclopedia of Type Strains, Phase IV (KMG-IV): sequencing the most valuable type-strain genomes for metagenomic binning, comparative biology and taxonomic classification.</title>
        <authorList>
            <person name="Goeker M."/>
        </authorList>
    </citation>
    <scope>NUCLEOTIDE SEQUENCE [LARGE SCALE GENOMIC DNA]</scope>
    <source>
        <strain evidence="1 2">DSM 28287</strain>
    </source>
</reference>
<comment type="caution">
    <text evidence="1">The sequence shown here is derived from an EMBL/GenBank/DDBJ whole genome shotgun (WGS) entry which is preliminary data.</text>
</comment>
<accession>A0A4R6QC48</accession>
<dbReference type="Proteomes" id="UP000295500">
    <property type="component" value="Unassembled WGS sequence"/>
</dbReference>
<dbReference type="EMBL" id="SNXO01000002">
    <property type="protein sequence ID" value="TDP59830.1"/>
    <property type="molecule type" value="Genomic_DNA"/>
</dbReference>
<organism evidence="1 2">
    <name type="scientific">Aminicella lysinilytica</name>
    <dbReference type="NCBI Taxonomy" id="433323"/>
    <lineage>
        <taxon>Bacteria</taxon>
        <taxon>Bacillati</taxon>
        <taxon>Bacillota</taxon>
        <taxon>Clostridia</taxon>
        <taxon>Peptostreptococcales</taxon>
        <taxon>Anaerovoracaceae</taxon>
        <taxon>Aminicella</taxon>
    </lineage>
</organism>
<evidence type="ECO:0000313" key="2">
    <source>
        <dbReference type="Proteomes" id="UP000295500"/>
    </source>
</evidence>
<gene>
    <name evidence="1" type="ORF">EV211_10272</name>
</gene>
<proteinExistence type="predicted"/>